<feature type="region of interest" description="Disordered" evidence="2">
    <location>
        <begin position="538"/>
        <end position="750"/>
    </location>
</feature>
<feature type="region of interest" description="Disordered" evidence="2">
    <location>
        <begin position="874"/>
        <end position="924"/>
    </location>
</feature>
<dbReference type="Proteomes" id="UP000800097">
    <property type="component" value="Unassembled WGS sequence"/>
</dbReference>
<dbReference type="GeneID" id="54553684"/>
<feature type="compositionally biased region" description="Basic residues" evidence="2">
    <location>
        <begin position="633"/>
        <end position="649"/>
    </location>
</feature>
<sequence>MSAENLDAALAVTDCEASQQRLSQFLSPTIAFSGDSLPSTAVQYLAAFCDTATPAAKRRWVGVVLSKLIRTSDGIAQNLKTHRKQLSQLGQILLASGELEETRIVAGLVIREALCRGVDNADCWPTSKVPDSAPKFPQEDGTAWMRDFQEYLDILEDLKLSNQSGSPSSDVAILYPVALSTSDNFRWPDADGVAPVALIQNERLTLLATDASLQTFHFVDIPLKHIKRCNLKKSGLHDSQARATNPEPWDVEIELDAEFWTYRINESRHEGKRVTILFQHKQDSMECVSCIKEILSHPKASLCPQARPSNVPTDSRPSTCANGQSSTQSDDRTRRSVQDSTHFGNNVDHNASRPKPSETASPKGQHDLNQTSESRPTITPLTGFKCTAKNRESTARQTNSARGSLPVIKKTGLTNEGKGAHLESNEDDVYAVPEDSPKGMKTLGQVNRTSKTNTRTRRGELPKKADIDNATVNVAKDPGKGKFGAGATKSRIIHDSEGDEPGIPPYASDAASKHAPSGLRTLVSAAHVEEDLVMHNHEGGLAERKHVGLPKVVKKGNRTESESRKNDQGDGDIFDIPKSRKRHKAVQQRHSSASESLESSDNESLDPDYMAPKPAQKRPRQSVDTTSISRPGRITKPKTTSIKRSRKGKTTQDGHNPRISPVKPNPVATLLSKESHTSTSPRPASALEPACTTNPASERAIIQTRGPSSPLRKEKVAQTLSRLVDDEGPTHASPLSRRAAAISNSPVSGPVADNEFDSEEVLAVYCASSKLSTAAHQKRSATISCSPKTPKPKRVRTDNFEDLPKTMAPPRLLAEAISPSLEIKSNSNRFCGSRTAMEPVFAGSIDGRVVSATQSTPRHPNPGATILRPYDMEGKQTPVNQGLSRTFSSGSNLEIASSNSKPLPAPPTAESTAISGHASHADLDEEEQRCRQMRDEDPFRHSSGIRKLNSFSRRLEEIVGVELPTLTNVAPQSLPHGTTLTRDRAIDQPAAGVDGDETLIGEEEDEPAMQASPARMPSSSPRSRYSLSSHSSTSAEPDEPSVVESEAREDEEWEASLRPYQRELSAQLTRITRRALRHIVDKETAVHDIAETYRSDGERLVEAVVTRHGQQHEVVLQEVRKKKAAMRKELETRARKLRERRKAMDRELRSE</sequence>
<dbReference type="EMBL" id="ML986484">
    <property type="protein sequence ID" value="KAF2280873.1"/>
    <property type="molecule type" value="Genomic_DNA"/>
</dbReference>
<feature type="compositionally biased region" description="Basic and acidic residues" evidence="2">
    <location>
        <begin position="557"/>
        <end position="568"/>
    </location>
</feature>
<evidence type="ECO:0000313" key="3">
    <source>
        <dbReference type="EMBL" id="KAF2280873.1"/>
    </source>
</evidence>
<organism evidence="3 4">
    <name type="scientific">Westerdykella ornata</name>
    <dbReference type="NCBI Taxonomy" id="318751"/>
    <lineage>
        <taxon>Eukaryota</taxon>
        <taxon>Fungi</taxon>
        <taxon>Dikarya</taxon>
        <taxon>Ascomycota</taxon>
        <taxon>Pezizomycotina</taxon>
        <taxon>Dothideomycetes</taxon>
        <taxon>Pleosporomycetidae</taxon>
        <taxon>Pleosporales</taxon>
        <taxon>Sporormiaceae</taxon>
        <taxon>Westerdykella</taxon>
    </lineage>
</organism>
<feature type="region of interest" description="Disordered" evidence="2">
    <location>
        <begin position="969"/>
        <end position="1054"/>
    </location>
</feature>
<name>A0A6A6JXS6_WESOR</name>
<accession>A0A6A6JXS6</accession>
<dbReference type="OrthoDB" id="5374844at2759"/>
<feature type="compositionally biased region" description="Polar residues" evidence="2">
    <location>
        <begin position="338"/>
        <end position="349"/>
    </location>
</feature>
<dbReference type="AlphaFoldDB" id="A0A6A6JXS6"/>
<feature type="region of interest" description="Disordered" evidence="2">
    <location>
        <begin position="478"/>
        <end position="515"/>
    </location>
</feature>
<reference evidence="3" key="1">
    <citation type="journal article" date="2020" name="Stud. Mycol.">
        <title>101 Dothideomycetes genomes: a test case for predicting lifestyles and emergence of pathogens.</title>
        <authorList>
            <person name="Haridas S."/>
            <person name="Albert R."/>
            <person name="Binder M."/>
            <person name="Bloem J."/>
            <person name="Labutti K."/>
            <person name="Salamov A."/>
            <person name="Andreopoulos B."/>
            <person name="Baker S."/>
            <person name="Barry K."/>
            <person name="Bills G."/>
            <person name="Bluhm B."/>
            <person name="Cannon C."/>
            <person name="Castanera R."/>
            <person name="Culley D."/>
            <person name="Daum C."/>
            <person name="Ezra D."/>
            <person name="Gonzalez J."/>
            <person name="Henrissat B."/>
            <person name="Kuo A."/>
            <person name="Liang C."/>
            <person name="Lipzen A."/>
            <person name="Lutzoni F."/>
            <person name="Magnuson J."/>
            <person name="Mondo S."/>
            <person name="Nolan M."/>
            <person name="Ohm R."/>
            <person name="Pangilinan J."/>
            <person name="Park H.-J."/>
            <person name="Ramirez L."/>
            <person name="Alfaro M."/>
            <person name="Sun H."/>
            <person name="Tritt A."/>
            <person name="Yoshinaga Y."/>
            <person name="Zwiers L.-H."/>
            <person name="Turgeon B."/>
            <person name="Goodwin S."/>
            <person name="Spatafora J."/>
            <person name="Crous P."/>
            <person name="Grigoriev I."/>
        </authorList>
    </citation>
    <scope>NUCLEOTIDE SEQUENCE</scope>
    <source>
        <strain evidence="3">CBS 379.55</strain>
    </source>
</reference>
<feature type="compositionally biased region" description="Acidic residues" evidence="2">
    <location>
        <begin position="994"/>
        <end position="1007"/>
    </location>
</feature>
<feature type="region of interest" description="Disordered" evidence="2">
    <location>
        <begin position="302"/>
        <end position="384"/>
    </location>
</feature>
<protein>
    <submittedName>
        <fullName evidence="3">Uncharacterized protein</fullName>
    </submittedName>
</protein>
<feature type="compositionally biased region" description="Low complexity" evidence="2">
    <location>
        <begin position="1011"/>
        <end position="1035"/>
    </location>
</feature>
<feature type="compositionally biased region" description="Polar residues" evidence="2">
    <location>
        <begin position="969"/>
        <end position="980"/>
    </location>
</feature>
<keyword evidence="4" id="KW-1185">Reference proteome</keyword>
<evidence type="ECO:0000313" key="4">
    <source>
        <dbReference type="Proteomes" id="UP000800097"/>
    </source>
</evidence>
<feature type="region of interest" description="Disordered" evidence="2">
    <location>
        <begin position="782"/>
        <end position="805"/>
    </location>
</feature>
<feature type="compositionally biased region" description="Acidic residues" evidence="2">
    <location>
        <begin position="1036"/>
        <end position="1054"/>
    </location>
</feature>
<evidence type="ECO:0000256" key="2">
    <source>
        <dbReference type="SAM" id="MobiDB-lite"/>
    </source>
</evidence>
<dbReference type="RefSeq" id="XP_033658410.1">
    <property type="nucleotide sequence ID" value="XM_033800509.1"/>
</dbReference>
<proteinExistence type="predicted"/>
<feature type="compositionally biased region" description="Polar residues" evidence="2">
    <location>
        <begin position="307"/>
        <end position="323"/>
    </location>
</feature>
<feature type="compositionally biased region" description="Polar residues" evidence="2">
    <location>
        <begin position="358"/>
        <end position="380"/>
    </location>
</feature>
<keyword evidence="1" id="KW-0175">Coiled coil</keyword>
<gene>
    <name evidence="3" type="ORF">EI97DRAFT_454108</name>
</gene>
<feature type="compositionally biased region" description="Polar residues" evidence="2">
    <location>
        <begin position="877"/>
        <end position="901"/>
    </location>
</feature>
<feature type="coiled-coil region" evidence="1">
    <location>
        <begin position="1116"/>
        <end position="1147"/>
    </location>
</feature>
<evidence type="ECO:0000256" key="1">
    <source>
        <dbReference type="SAM" id="Coils"/>
    </source>
</evidence>
<feature type="compositionally biased region" description="Basic and acidic residues" evidence="2">
    <location>
        <begin position="795"/>
        <end position="804"/>
    </location>
</feature>